<dbReference type="AlphaFoldDB" id="A0A4Q8ALX9"/>
<dbReference type="EMBL" id="SHLC01000001">
    <property type="protein sequence ID" value="RZU65567.1"/>
    <property type="molecule type" value="Genomic_DNA"/>
</dbReference>
<keyword evidence="2" id="KW-1185">Reference proteome</keyword>
<dbReference type="PROSITE" id="PS51257">
    <property type="entry name" value="PROKAR_LIPOPROTEIN"/>
    <property type="match status" value="1"/>
</dbReference>
<reference evidence="1 2" key="1">
    <citation type="submission" date="2019-02" db="EMBL/GenBank/DDBJ databases">
        <title>Sequencing the genomes of 1000 actinobacteria strains.</title>
        <authorList>
            <person name="Klenk H.-P."/>
        </authorList>
    </citation>
    <scope>NUCLEOTIDE SEQUENCE [LARGE SCALE GENOMIC DNA]</scope>
    <source>
        <strain evidence="1 2">DSM 18319</strain>
    </source>
</reference>
<evidence type="ECO:0000313" key="1">
    <source>
        <dbReference type="EMBL" id="RZU65567.1"/>
    </source>
</evidence>
<accession>A0A4Q8ALX9</accession>
<organism evidence="1 2">
    <name type="scientific">Microterricola gilva</name>
    <dbReference type="NCBI Taxonomy" id="393267"/>
    <lineage>
        <taxon>Bacteria</taxon>
        <taxon>Bacillati</taxon>
        <taxon>Actinomycetota</taxon>
        <taxon>Actinomycetes</taxon>
        <taxon>Micrococcales</taxon>
        <taxon>Microbacteriaceae</taxon>
        <taxon>Microterricola</taxon>
    </lineage>
</organism>
<name>A0A4Q8ALX9_9MICO</name>
<comment type="caution">
    <text evidence="1">The sequence shown here is derived from an EMBL/GenBank/DDBJ whole genome shotgun (WGS) entry which is preliminary data.</text>
</comment>
<proteinExistence type="predicted"/>
<gene>
    <name evidence="1" type="ORF">EV379_1901</name>
</gene>
<dbReference type="Proteomes" id="UP000291483">
    <property type="component" value="Unassembled WGS sequence"/>
</dbReference>
<protein>
    <submittedName>
        <fullName evidence="1">Uncharacterized protein</fullName>
    </submittedName>
</protein>
<evidence type="ECO:0000313" key="2">
    <source>
        <dbReference type="Proteomes" id="UP000291483"/>
    </source>
</evidence>
<sequence length="194" mass="19525">MRQEGAAALATLDAMKLPLLTAAVLGALLLSGCAAGSPTSSVSEPVEISTDAASTADDGCAGIAVVADFGILDAPAVDVCVDSDQAVLASEAIATAGITTEGNADYGDAVVCRVDGRPAADETVTVDGQEPFIEPCSSMSPAYAFWAIWVKPAADAEWGFAMEGLETLKAEPGQSIGLVYTTGTGTDPQPPTVE</sequence>